<dbReference type="Proteomes" id="UP001500740">
    <property type="component" value="Unassembled WGS sequence"/>
</dbReference>
<sequence>MPYEKQLYQGERETKREHDLKLKDRRKLEVTGVLDVDSFDTEEFLLKTTAGYLLIRGHNLHMKNLNVDEGFLTIQGKIHSFDYIDENKQNQAKGIFSKLFK</sequence>
<gene>
    <name evidence="1" type="primary">yabP</name>
    <name evidence="1" type="ORF">GCM10008935_23840</name>
</gene>
<evidence type="ECO:0000313" key="2">
    <source>
        <dbReference type="Proteomes" id="UP001500740"/>
    </source>
</evidence>
<dbReference type="Gene3D" id="2.60.40.2000">
    <property type="match status" value="1"/>
</dbReference>
<dbReference type="InterPro" id="IPR022476">
    <property type="entry name" value="Spore_YabP/YqfC"/>
</dbReference>
<dbReference type="EMBL" id="BAAACZ010000019">
    <property type="protein sequence ID" value="GAA0467155.1"/>
    <property type="molecule type" value="Genomic_DNA"/>
</dbReference>
<reference evidence="1 2" key="1">
    <citation type="journal article" date="2019" name="Int. J. Syst. Evol. Microbiol.">
        <title>The Global Catalogue of Microorganisms (GCM) 10K type strain sequencing project: providing services to taxonomists for standard genome sequencing and annotation.</title>
        <authorList>
            <consortium name="The Broad Institute Genomics Platform"/>
            <consortium name="The Broad Institute Genome Sequencing Center for Infectious Disease"/>
            <person name="Wu L."/>
            <person name="Ma J."/>
        </authorList>
    </citation>
    <scope>NUCLEOTIDE SEQUENCE [LARGE SCALE GENOMIC DNA]</scope>
    <source>
        <strain evidence="1 2">JCM 14193</strain>
    </source>
</reference>
<dbReference type="PIRSF" id="PIRSF011576">
    <property type="entry name" value="YabP"/>
    <property type="match status" value="1"/>
</dbReference>
<name>A0ABN1A4F3_9BACI</name>
<dbReference type="NCBIfam" id="TIGR02892">
    <property type="entry name" value="spore_yabP"/>
    <property type="match status" value="1"/>
</dbReference>
<evidence type="ECO:0000313" key="1">
    <source>
        <dbReference type="EMBL" id="GAA0467155.1"/>
    </source>
</evidence>
<organism evidence="1 2">
    <name type="scientific">Alkalibacillus silvisoli</name>
    <dbReference type="NCBI Taxonomy" id="392823"/>
    <lineage>
        <taxon>Bacteria</taxon>
        <taxon>Bacillati</taxon>
        <taxon>Bacillota</taxon>
        <taxon>Bacilli</taxon>
        <taxon>Bacillales</taxon>
        <taxon>Bacillaceae</taxon>
        <taxon>Alkalibacillus</taxon>
    </lineage>
</organism>
<dbReference type="Pfam" id="PF07873">
    <property type="entry name" value="YabP"/>
    <property type="match status" value="1"/>
</dbReference>
<dbReference type="RefSeq" id="WP_343783808.1">
    <property type="nucleotide sequence ID" value="NZ_BAAACZ010000019.1"/>
</dbReference>
<dbReference type="InterPro" id="IPR038705">
    <property type="entry name" value="YabP_sf"/>
</dbReference>
<comment type="caution">
    <text evidence="1">The sequence shown here is derived from an EMBL/GenBank/DDBJ whole genome shotgun (WGS) entry which is preliminary data.</text>
</comment>
<dbReference type="InterPro" id="IPR012504">
    <property type="entry name" value="Spore_YabP"/>
</dbReference>
<accession>A0ABN1A4F3</accession>
<protein>
    <submittedName>
        <fullName evidence="1">Sporulation protein YabP</fullName>
    </submittedName>
</protein>
<proteinExistence type="predicted"/>
<keyword evidence="2" id="KW-1185">Reference proteome</keyword>